<organism evidence="1 2">
    <name type="scientific">Microbacterium phage Percival</name>
    <dbReference type="NCBI Taxonomy" id="2201439"/>
    <lineage>
        <taxon>Viruses</taxon>
        <taxon>Duplodnaviria</taxon>
        <taxon>Heunggongvirae</taxon>
        <taxon>Uroviricota</taxon>
        <taxon>Caudoviricetes</taxon>
        <taxon>Casidaviridae</taxon>
        <taxon>Percivalvirus</taxon>
        <taxon>Percivalvirus percival</taxon>
    </lineage>
</organism>
<dbReference type="Proteomes" id="UP000250990">
    <property type="component" value="Segment"/>
</dbReference>
<evidence type="ECO:0000313" key="2">
    <source>
        <dbReference type="Proteomes" id="UP000250990"/>
    </source>
</evidence>
<dbReference type="EMBL" id="MH271308">
    <property type="protein sequence ID" value="AWY05756.1"/>
    <property type="molecule type" value="Genomic_DNA"/>
</dbReference>
<proteinExistence type="predicted"/>
<accession>A0A2Z4Q6P0</accession>
<keyword evidence="2" id="KW-1185">Reference proteome</keyword>
<gene>
    <name evidence="1" type="primary">70</name>
    <name evidence="1" type="ORF">PBI_PERCIVAL_70</name>
</gene>
<evidence type="ECO:0000313" key="1">
    <source>
        <dbReference type="EMBL" id="AWY05756.1"/>
    </source>
</evidence>
<sequence>MAPSSSPGAGGFGVCPSRAYLRLMPTQGDLRKAFTRCIVIYMNTAAATAPASTFRVAHAGFGLGLLGTATPNANEFGEMLVVWDNGTSGFYMDADVLHAGNIDPDAAGAATWLAKLAA</sequence>
<protein>
    <submittedName>
        <fullName evidence="1">Uncharacterized protein</fullName>
    </submittedName>
</protein>
<name>A0A2Z4Q6P0_9CAUD</name>
<reference evidence="2" key="1">
    <citation type="submission" date="2018-04" db="EMBL/GenBank/DDBJ databases">
        <authorList>
            <person name="Go L.Y."/>
            <person name="Mitchell J.A."/>
        </authorList>
    </citation>
    <scope>NUCLEOTIDE SEQUENCE [LARGE SCALE GENOMIC DNA]</scope>
</reference>